<gene>
    <name evidence="2" type="primary">Dper\GL18809</name>
    <name evidence="2" type="ORF">Dper_GL18809</name>
</gene>
<keyword evidence="3" id="KW-1185">Reference proteome</keyword>
<dbReference type="EMBL" id="CH479180">
    <property type="protein sequence ID" value="EDW28699.1"/>
    <property type="molecule type" value="Genomic_DNA"/>
</dbReference>
<reference evidence="2 3" key="1">
    <citation type="journal article" date="2007" name="Nature">
        <title>Evolution of genes and genomes on the Drosophila phylogeny.</title>
        <authorList>
            <consortium name="Drosophila 12 Genomes Consortium"/>
            <person name="Clark A.G."/>
            <person name="Eisen M.B."/>
            <person name="Smith D.R."/>
            <person name="Bergman C.M."/>
            <person name="Oliver B."/>
            <person name="Markow T.A."/>
            <person name="Kaufman T.C."/>
            <person name="Kellis M."/>
            <person name="Gelbart W."/>
            <person name="Iyer V.N."/>
            <person name="Pollard D.A."/>
            <person name="Sackton T.B."/>
            <person name="Larracuente A.M."/>
            <person name="Singh N.D."/>
            <person name="Abad J.P."/>
            <person name="Abt D.N."/>
            <person name="Adryan B."/>
            <person name="Aguade M."/>
            <person name="Akashi H."/>
            <person name="Anderson W.W."/>
            <person name="Aquadro C.F."/>
            <person name="Ardell D.H."/>
            <person name="Arguello R."/>
            <person name="Artieri C.G."/>
            <person name="Barbash D.A."/>
            <person name="Barker D."/>
            <person name="Barsanti P."/>
            <person name="Batterham P."/>
            <person name="Batzoglou S."/>
            <person name="Begun D."/>
            <person name="Bhutkar A."/>
            <person name="Blanco E."/>
            <person name="Bosak S.A."/>
            <person name="Bradley R.K."/>
            <person name="Brand A.D."/>
            <person name="Brent M.R."/>
            <person name="Brooks A.N."/>
            <person name="Brown R.H."/>
            <person name="Butlin R.K."/>
            <person name="Caggese C."/>
            <person name="Calvi B.R."/>
            <person name="Bernardo de Carvalho A."/>
            <person name="Caspi A."/>
            <person name="Castrezana S."/>
            <person name="Celniker S.E."/>
            <person name="Chang J.L."/>
            <person name="Chapple C."/>
            <person name="Chatterji S."/>
            <person name="Chinwalla A."/>
            <person name="Civetta A."/>
            <person name="Clifton S.W."/>
            <person name="Comeron J.M."/>
            <person name="Costello J.C."/>
            <person name="Coyne J.A."/>
            <person name="Daub J."/>
            <person name="David R.G."/>
            <person name="Delcher A.L."/>
            <person name="Delehaunty K."/>
            <person name="Do C.B."/>
            <person name="Ebling H."/>
            <person name="Edwards K."/>
            <person name="Eickbush T."/>
            <person name="Evans J.D."/>
            <person name="Filipski A."/>
            <person name="Findeiss S."/>
            <person name="Freyhult E."/>
            <person name="Fulton L."/>
            <person name="Fulton R."/>
            <person name="Garcia A.C."/>
            <person name="Gardiner A."/>
            <person name="Garfield D.A."/>
            <person name="Garvin B.E."/>
            <person name="Gibson G."/>
            <person name="Gilbert D."/>
            <person name="Gnerre S."/>
            <person name="Godfrey J."/>
            <person name="Good R."/>
            <person name="Gotea V."/>
            <person name="Gravely B."/>
            <person name="Greenberg A.J."/>
            <person name="Griffiths-Jones S."/>
            <person name="Gross S."/>
            <person name="Guigo R."/>
            <person name="Gustafson E.A."/>
            <person name="Haerty W."/>
            <person name="Hahn M.W."/>
            <person name="Halligan D.L."/>
            <person name="Halpern A.L."/>
            <person name="Halter G.M."/>
            <person name="Han M.V."/>
            <person name="Heger A."/>
            <person name="Hillier L."/>
            <person name="Hinrichs A.S."/>
            <person name="Holmes I."/>
            <person name="Hoskins R.A."/>
            <person name="Hubisz M.J."/>
            <person name="Hultmark D."/>
            <person name="Huntley M.A."/>
            <person name="Jaffe D.B."/>
            <person name="Jagadeeshan S."/>
            <person name="Jeck W.R."/>
            <person name="Johnson J."/>
            <person name="Jones C.D."/>
            <person name="Jordan W.C."/>
            <person name="Karpen G.H."/>
            <person name="Kataoka E."/>
            <person name="Keightley P.D."/>
            <person name="Kheradpour P."/>
            <person name="Kirkness E.F."/>
            <person name="Koerich L.B."/>
            <person name="Kristiansen K."/>
            <person name="Kudrna D."/>
            <person name="Kulathinal R.J."/>
            <person name="Kumar S."/>
            <person name="Kwok R."/>
            <person name="Lander E."/>
            <person name="Langley C.H."/>
            <person name="Lapoint R."/>
            <person name="Lazzaro B.P."/>
            <person name="Lee S.J."/>
            <person name="Levesque L."/>
            <person name="Li R."/>
            <person name="Lin C.F."/>
            <person name="Lin M.F."/>
            <person name="Lindblad-Toh K."/>
            <person name="Llopart A."/>
            <person name="Long M."/>
            <person name="Low L."/>
            <person name="Lozovsky E."/>
            <person name="Lu J."/>
            <person name="Luo M."/>
            <person name="Machado C.A."/>
            <person name="Makalowski W."/>
            <person name="Marzo M."/>
            <person name="Matsuda M."/>
            <person name="Matzkin L."/>
            <person name="McAllister B."/>
            <person name="McBride C.S."/>
            <person name="McKernan B."/>
            <person name="McKernan K."/>
            <person name="Mendez-Lago M."/>
            <person name="Minx P."/>
            <person name="Mollenhauer M.U."/>
            <person name="Montooth K."/>
            <person name="Mount S.M."/>
            <person name="Mu X."/>
            <person name="Myers E."/>
            <person name="Negre B."/>
            <person name="Newfeld S."/>
            <person name="Nielsen R."/>
            <person name="Noor M.A."/>
            <person name="O'Grady P."/>
            <person name="Pachter L."/>
            <person name="Papaceit M."/>
            <person name="Parisi M.J."/>
            <person name="Parisi M."/>
            <person name="Parts L."/>
            <person name="Pedersen J.S."/>
            <person name="Pesole G."/>
            <person name="Phillippy A.M."/>
            <person name="Ponting C.P."/>
            <person name="Pop M."/>
            <person name="Porcelli D."/>
            <person name="Powell J.R."/>
            <person name="Prohaska S."/>
            <person name="Pruitt K."/>
            <person name="Puig M."/>
            <person name="Quesneville H."/>
            <person name="Ram K.R."/>
            <person name="Rand D."/>
            <person name="Rasmussen M.D."/>
            <person name="Reed L.K."/>
            <person name="Reenan R."/>
            <person name="Reily A."/>
            <person name="Remington K.A."/>
            <person name="Rieger T.T."/>
            <person name="Ritchie M.G."/>
            <person name="Robin C."/>
            <person name="Rogers Y.H."/>
            <person name="Rohde C."/>
            <person name="Rozas J."/>
            <person name="Rubenfield M.J."/>
            <person name="Ruiz A."/>
            <person name="Russo S."/>
            <person name="Salzberg S.L."/>
            <person name="Sanchez-Gracia A."/>
            <person name="Saranga D.J."/>
            <person name="Sato H."/>
            <person name="Schaeffer S.W."/>
            <person name="Schatz M.C."/>
            <person name="Schlenke T."/>
            <person name="Schwartz R."/>
            <person name="Segarra C."/>
            <person name="Singh R.S."/>
            <person name="Sirot L."/>
            <person name="Sirota M."/>
            <person name="Sisneros N.B."/>
            <person name="Smith C.D."/>
            <person name="Smith T.F."/>
            <person name="Spieth J."/>
            <person name="Stage D.E."/>
            <person name="Stark A."/>
            <person name="Stephan W."/>
            <person name="Strausberg R.L."/>
            <person name="Strempel S."/>
            <person name="Sturgill D."/>
            <person name="Sutton G."/>
            <person name="Sutton G.G."/>
            <person name="Tao W."/>
            <person name="Teichmann S."/>
            <person name="Tobari Y.N."/>
            <person name="Tomimura Y."/>
            <person name="Tsolas J.M."/>
            <person name="Valente V.L."/>
            <person name="Venter E."/>
            <person name="Venter J.C."/>
            <person name="Vicario S."/>
            <person name="Vieira F.G."/>
            <person name="Vilella A.J."/>
            <person name="Villasante A."/>
            <person name="Walenz B."/>
            <person name="Wang J."/>
            <person name="Wasserman M."/>
            <person name="Watts T."/>
            <person name="Wilson D."/>
            <person name="Wilson R.K."/>
            <person name="Wing R.A."/>
            <person name="Wolfner M.F."/>
            <person name="Wong A."/>
            <person name="Wong G.K."/>
            <person name="Wu C.I."/>
            <person name="Wu G."/>
            <person name="Yamamoto D."/>
            <person name="Yang H.P."/>
            <person name="Yang S.P."/>
            <person name="Yorke J.A."/>
            <person name="Yoshida K."/>
            <person name="Zdobnov E."/>
            <person name="Zhang P."/>
            <person name="Zhang Y."/>
            <person name="Zimin A.V."/>
            <person name="Baldwin J."/>
            <person name="Abdouelleil A."/>
            <person name="Abdulkadir J."/>
            <person name="Abebe A."/>
            <person name="Abera B."/>
            <person name="Abreu J."/>
            <person name="Acer S.C."/>
            <person name="Aftuck L."/>
            <person name="Alexander A."/>
            <person name="An P."/>
            <person name="Anderson E."/>
            <person name="Anderson S."/>
            <person name="Arachi H."/>
            <person name="Azer M."/>
            <person name="Bachantsang P."/>
            <person name="Barry A."/>
            <person name="Bayul T."/>
            <person name="Berlin A."/>
            <person name="Bessette D."/>
            <person name="Bloom T."/>
            <person name="Blye J."/>
            <person name="Boguslavskiy L."/>
            <person name="Bonnet C."/>
            <person name="Boukhgalter B."/>
            <person name="Bourzgui I."/>
            <person name="Brown A."/>
            <person name="Cahill P."/>
            <person name="Channer S."/>
            <person name="Cheshatsang Y."/>
            <person name="Chuda L."/>
            <person name="Citroen M."/>
            <person name="Collymore A."/>
            <person name="Cooke P."/>
            <person name="Costello M."/>
            <person name="D'Aco K."/>
            <person name="Daza R."/>
            <person name="De Haan G."/>
            <person name="DeGray S."/>
            <person name="DeMaso C."/>
            <person name="Dhargay N."/>
            <person name="Dooley K."/>
            <person name="Dooley E."/>
            <person name="Doricent M."/>
            <person name="Dorje P."/>
            <person name="Dorjee K."/>
            <person name="Dupes A."/>
            <person name="Elong R."/>
            <person name="Falk J."/>
            <person name="Farina A."/>
            <person name="Faro S."/>
            <person name="Ferguson D."/>
            <person name="Fisher S."/>
            <person name="Foley C.D."/>
            <person name="Franke A."/>
            <person name="Friedrich D."/>
            <person name="Gadbois L."/>
            <person name="Gearin G."/>
            <person name="Gearin C.R."/>
            <person name="Giannoukos G."/>
            <person name="Goode T."/>
            <person name="Graham J."/>
            <person name="Grandbois E."/>
            <person name="Grewal S."/>
            <person name="Gyaltsen K."/>
            <person name="Hafez N."/>
            <person name="Hagos B."/>
            <person name="Hall J."/>
            <person name="Henson C."/>
            <person name="Hollinger A."/>
            <person name="Honan T."/>
            <person name="Huard M.D."/>
            <person name="Hughes L."/>
            <person name="Hurhula B."/>
            <person name="Husby M.E."/>
            <person name="Kamat A."/>
            <person name="Kanga B."/>
            <person name="Kashin S."/>
            <person name="Khazanovich D."/>
            <person name="Kisner P."/>
            <person name="Lance K."/>
            <person name="Lara M."/>
            <person name="Lee W."/>
            <person name="Lennon N."/>
            <person name="Letendre F."/>
            <person name="LeVine R."/>
            <person name="Lipovsky A."/>
            <person name="Liu X."/>
            <person name="Liu J."/>
            <person name="Liu S."/>
            <person name="Lokyitsang T."/>
            <person name="Lokyitsang Y."/>
            <person name="Lubonja R."/>
            <person name="Lui A."/>
            <person name="MacDonald P."/>
            <person name="Magnisalis V."/>
            <person name="Maru K."/>
            <person name="Matthews C."/>
            <person name="McCusker W."/>
            <person name="McDonough S."/>
            <person name="Mehta T."/>
            <person name="Meldrim J."/>
            <person name="Meneus L."/>
            <person name="Mihai O."/>
            <person name="Mihalev A."/>
            <person name="Mihova T."/>
            <person name="Mittelman R."/>
            <person name="Mlenga V."/>
            <person name="Montmayeur A."/>
            <person name="Mulrain L."/>
            <person name="Navidi A."/>
            <person name="Naylor J."/>
            <person name="Negash T."/>
            <person name="Nguyen T."/>
            <person name="Nguyen N."/>
            <person name="Nicol R."/>
            <person name="Norbu C."/>
            <person name="Norbu N."/>
            <person name="Novod N."/>
            <person name="O'Neill B."/>
            <person name="Osman S."/>
            <person name="Markiewicz E."/>
            <person name="Oyono O.L."/>
            <person name="Patti C."/>
            <person name="Phunkhang P."/>
            <person name="Pierre F."/>
            <person name="Priest M."/>
            <person name="Raghuraman S."/>
            <person name="Rege F."/>
            <person name="Reyes R."/>
            <person name="Rise C."/>
            <person name="Rogov P."/>
            <person name="Ross K."/>
            <person name="Ryan E."/>
            <person name="Settipalli S."/>
            <person name="Shea T."/>
            <person name="Sherpa N."/>
            <person name="Shi L."/>
            <person name="Shih D."/>
            <person name="Sparrow T."/>
            <person name="Spaulding J."/>
            <person name="Stalker J."/>
            <person name="Stange-Thomann N."/>
            <person name="Stavropoulos S."/>
            <person name="Stone C."/>
            <person name="Strader C."/>
            <person name="Tesfaye S."/>
            <person name="Thomson T."/>
            <person name="Thoulutsang Y."/>
            <person name="Thoulutsang D."/>
            <person name="Topham K."/>
            <person name="Topping I."/>
            <person name="Tsamla T."/>
            <person name="Vassiliev H."/>
            <person name="Vo A."/>
            <person name="Wangchuk T."/>
            <person name="Wangdi T."/>
            <person name="Weiand M."/>
            <person name="Wilkinson J."/>
            <person name="Wilson A."/>
            <person name="Yadav S."/>
            <person name="Young G."/>
            <person name="Yu Q."/>
            <person name="Zembek L."/>
            <person name="Zhong D."/>
            <person name="Zimmer A."/>
            <person name="Zwirko Z."/>
            <person name="Jaffe D.B."/>
            <person name="Alvarez P."/>
            <person name="Brockman W."/>
            <person name="Butler J."/>
            <person name="Chin C."/>
            <person name="Gnerre S."/>
            <person name="Grabherr M."/>
            <person name="Kleber M."/>
            <person name="Mauceli E."/>
            <person name="MacCallum I."/>
        </authorList>
    </citation>
    <scope>NUCLEOTIDE SEQUENCE [LARGE SCALE GENOMIC DNA]</scope>
    <source>
        <strain evidence="3">MSH-3 / Tucson 14011-0111.49</strain>
    </source>
</reference>
<proteinExistence type="predicted"/>
<feature type="region of interest" description="Disordered" evidence="1">
    <location>
        <begin position="187"/>
        <end position="210"/>
    </location>
</feature>
<organism evidence="3">
    <name type="scientific">Drosophila persimilis</name>
    <name type="common">Fruit fly</name>
    <dbReference type="NCBI Taxonomy" id="7234"/>
    <lineage>
        <taxon>Eukaryota</taxon>
        <taxon>Metazoa</taxon>
        <taxon>Ecdysozoa</taxon>
        <taxon>Arthropoda</taxon>
        <taxon>Hexapoda</taxon>
        <taxon>Insecta</taxon>
        <taxon>Pterygota</taxon>
        <taxon>Neoptera</taxon>
        <taxon>Endopterygota</taxon>
        <taxon>Diptera</taxon>
        <taxon>Brachycera</taxon>
        <taxon>Muscomorpha</taxon>
        <taxon>Ephydroidea</taxon>
        <taxon>Drosophilidae</taxon>
        <taxon>Drosophila</taxon>
        <taxon>Sophophora</taxon>
    </lineage>
</organism>
<sequence length="210" mass="23981">MNLPRNFHSAKTIERFKHVPSKVALGIAEMQAMDQLRRSMKIKVDAHNSTNLPRKGARESGDNTCAGPDQDEEDIQALEDQQHRCAINKICQHSSMLEFMTPRERGHDFWLGEVHSLDESLAGSYERLLVENDRLLNENLGLRNDKVRLVADKMSAHEYINYLQAKLRENTIAIIQIKRSLATLRQKMDTSKRHANDTPKPAKVSKATQL</sequence>
<dbReference type="AlphaFoldDB" id="B4G8L9"/>
<evidence type="ECO:0000313" key="2">
    <source>
        <dbReference type="EMBL" id="EDW28699.1"/>
    </source>
</evidence>
<feature type="compositionally biased region" description="Basic and acidic residues" evidence="1">
    <location>
        <begin position="187"/>
        <end position="197"/>
    </location>
</feature>
<dbReference type="Proteomes" id="UP000008744">
    <property type="component" value="Unassembled WGS sequence"/>
</dbReference>
<name>B4G8L9_DROPE</name>
<dbReference type="PhylomeDB" id="B4G8L9"/>
<evidence type="ECO:0000313" key="3">
    <source>
        <dbReference type="Proteomes" id="UP000008744"/>
    </source>
</evidence>
<protein>
    <submittedName>
        <fullName evidence="2">GL18809</fullName>
    </submittedName>
</protein>
<dbReference type="OMA" id="CAGPDQD"/>
<dbReference type="HOGENOM" id="CLU_1311283_0_0_1"/>
<evidence type="ECO:0000256" key="1">
    <source>
        <dbReference type="SAM" id="MobiDB-lite"/>
    </source>
</evidence>
<feature type="region of interest" description="Disordered" evidence="1">
    <location>
        <begin position="45"/>
        <end position="70"/>
    </location>
</feature>
<accession>B4G8L9</accession>
<dbReference type="OrthoDB" id="7865176at2759"/>